<name>A0A1G1WGA3_9BACT</name>
<dbReference type="Pfam" id="PF12705">
    <property type="entry name" value="PDDEXK_1"/>
    <property type="match status" value="1"/>
</dbReference>
<evidence type="ECO:0000313" key="2">
    <source>
        <dbReference type="EMBL" id="OGY26748.1"/>
    </source>
</evidence>
<accession>A0A1G1WGA3</accession>
<gene>
    <name evidence="2" type="ORF">A2Z11_02110</name>
</gene>
<dbReference type="InterPro" id="IPR011335">
    <property type="entry name" value="Restrct_endonuc-II-like"/>
</dbReference>
<feature type="domain" description="PD-(D/E)XK endonuclease-like" evidence="1">
    <location>
        <begin position="9"/>
        <end position="243"/>
    </location>
</feature>
<evidence type="ECO:0000259" key="1">
    <source>
        <dbReference type="Pfam" id="PF12705"/>
    </source>
</evidence>
<dbReference type="Gene3D" id="3.90.320.10">
    <property type="match status" value="1"/>
</dbReference>
<protein>
    <recommendedName>
        <fullName evidence="1">PD-(D/E)XK endonuclease-like domain-containing protein</fullName>
    </recommendedName>
</protein>
<sequence>MKQNNLFYISPNKLKIWLECPRKYWHYYIYEPTKYKEPPRPYYTLGEAVHNTLNSFYSLVPQIRNQERLFDQFELHWRSASNQEGGFKDNAEERSYKERAIAMLTNFYNNEDTQVTPYKLSPTSTKYIPLTKNVMLGGKIDRVDLEADGSLHIIDYKTGKEDRDDPYQLPIYGLLVREWLKKDVSKLSYLHLESGNWSTKHSNEEDRENIKQFVIEKAKKIPKEGSKDLFVCSLGTECNHCDYLREIGFEPILD</sequence>
<dbReference type="InterPro" id="IPR038726">
    <property type="entry name" value="PDDEXK_AddAB-type"/>
</dbReference>
<proteinExistence type="predicted"/>
<dbReference type="AlphaFoldDB" id="A0A1G1WGA3"/>
<evidence type="ECO:0000313" key="3">
    <source>
        <dbReference type="Proteomes" id="UP000176389"/>
    </source>
</evidence>
<dbReference type="STRING" id="1802596.A2Z11_02110"/>
<dbReference type="InterPro" id="IPR011604">
    <property type="entry name" value="PDDEXK-like_dom_sf"/>
</dbReference>
<comment type="caution">
    <text evidence="2">The sequence shown here is derived from an EMBL/GenBank/DDBJ whole genome shotgun (WGS) entry which is preliminary data.</text>
</comment>
<dbReference type="SUPFAM" id="SSF52980">
    <property type="entry name" value="Restriction endonuclease-like"/>
    <property type="match status" value="1"/>
</dbReference>
<reference evidence="2 3" key="1">
    <citation type="journal article" date="2016" name="Nat. Commun.">
        <title>Thousands of microbial genomes shed light on interconnected biogeochemical processes in an aquifer system.</title>
        <authorList>
            <person name="Anantharaman K."/>
            <person name="Brown C.T."/>
            <person name="Hug L.A."/>
            <person name="Sharon I."/>
            <person name="Castelle C.J."/>
            <person name="Probst A.J."/>
            <person name="Thomas B.C."/>
            <person name="Singh A."/>
            <person name="Wilkins M.J."/>
            <person name="Karaoz U."/>
            <person name="Brodie E.L."/>
            <person name="Williams K.H."/>
            <person name="Hubbard S.S."/>
            <person name="Banfield J.F."/>
        </authorList>
    </citation>
    <scope>NUCLEOTIDE SEQUENCE [LARGE SCALE GENOMIC DNA]</scope>
</reference>
<organism evidence="2 3">
    <name type="scientific">Candidatus Woykebacteria bacterium RBG_16_43_9</name>
    <dbReference type="NCBI Taxonomy" id="1802596"/>
    <lineage>
        <taxon>Bacteria</taxon>
        <taxon>Candidatus Woykeibacteriota</taxon>
    </lineage>
</organism>
<dbReference type="Proteomes" id="UP000176389">
    <property type="component" value="Unassembled WGS sequence"/>
</dbReference>
<dbReference type="EMBL" id="MHCS01000010">
    <property type="protein sequence ID" value="OGY26748.1"/>
    <property type="molecule type" value="Genomic_DNA"/>
</dbReference>